<protein>
    <recommendedName>
        <fullName evidence="3">Lipoprotein</fullName>
    </recommendedName>
</protein>
<dbReference type="PROSITE" id="PS51257">
    <property type="entry name" value="PROKAR_LIPOPROTEIN"/>
    <property type="match status" value="1"/>
</dbReference>
<dbReference type="OrthoDB" id="1434488at2"/>
<gene>
    <name evidence="1" type="ORF">DZ858_05865</name>
</gene>
<proteinExistence type="predicted"/>
<accession>A0A3E1QBU5</accession>
<evidence type="ECO:0000313" key="1">
    <source>
        <dbReference type="EMBL" id="RFN59586.1"/>
    </source>
</evidence>
<comment type="caution">
    <text evidence="1">The sequence shown here is derived from an EMBL/GenBank/DDBJ whole genome shotgun (WGS) entry which is preliminary data.</text>
</comment>
<name>A0A3E1QBU5_9FLAO</name>
<evidence type="ECO:0008006" key="3">
    <source>
        <dbReference type="Google" id="ProtNLM"/>
    </source>
</evidence>
<dbReference type="Proteomes" id="UP000261082">
    <property type="component" value="Unassembled WGS sequence"/>
</dbReference>
<keyword evidence="2" id="KW-1185">Reference proteome</keyword>
<sequence length="193" mass="22100">MKYIVISLIFIFVSCGTPNKKEKSIIEDEPSKKEVIAIEPVIPDGAVTADFNGNRTPFYSYVQKIDTTKALTTIAFENDQYPVIEIPKTYGVLLDSLKMKGVDRDLLLATVKLKDTSFNKYFLYKLQNDQWKPVVNGFAIHKSNRPDTLRPIVIDPKDSTKVIRYYSVFDMDKSSETGYTWKLLTETIPIEEE</sequence>
<dbReference type="RefSeq" id="WP_117158647.1">
    <property type="nucleotide sequence ID" value="NZ_QVID01000001.1"/>
</dbReference>
<evidence type="ECO:0000313" key="2">
    <source>
        <dbReference type="Proteomes" id="UP000261082"/>
    </source>
</evidence>
<dbReference type="AlphaFoldDB" id="A0A3E1QBU5"/>
<reference evidence="1 2" key="1">
    <citation type="journal article" date="2007" name="Int. J. Syst. Evol. Microbiol.">
        <title>Marixanthomonas ophiurae gen. nov., sp. nov., a marine bacterium of the family Flavobacteriaceae isolated from a deep-sea brittle star.</title>
        <authorList>
            <person name="Romanenko L.A."/>
            <person name="Uchino M."/>
            <person name="Frolova G.M."/>
            <person name="Mikhailov V.V."/>
        </authorList>
    </citation>
    <scope>NUCLEOTIDE SEQUENCE [LARGE SCALE GENOMIC DNA]</scope>
    <source>
        <strain evidence="1 2">KMM 3046</strain>
    </source>
</reference>
<organism evidence="1 2">
    <name type="scientific">Marixanthomonas ophiurae</name>
    <dbReference type="NCBI Taxonomy" id="387659"/>
    <lineage>
        <taxon>Bacteria</taxon>
        <taxon>Pseudomonadati</taxon>
        <taxon>Bacteroidota</taxon>
        <taxon>Flavobacteriia</taxon>
        <taxon>Flavobacteriales</taxon>
        <taxon>Flavobacteriaceae</taxon>
        <taxon>Marixanthomonas</taxon>
    </lineage>
</organism>
<dbReference type="EMBL" id="QVID01000001">
    <property type="protein sequence ID" value="RFN59586.1"/>
    <property type="molecule type" value="Genomic_DNA"/>
</dbReference>